<protein>
    <submittedName>
        <fullName evidence="2">Uncharacterized protein</fullName>
    </submittedName>
</protein>
<feature type="region of interest" description="Disordered" evidence="1">
    <location>
        <begin position="164"/>
        <end position="183"/>
    </location>
</feature>
<organism evidence="2 3">
    <name type="scientific">Austropuccinia psidii MF-1</name>
    <dbReference type="NCBI Taxonomy" id="1389203"/>
    <lineage>
        <taxon>Eukaryota</taxon>
        <taxon>Fungi</taxon>
        <taxon>Dikarya</taxon>
        <taxon>Basidiomycota</taxon>
        <taxon>Pucciniomycotina</taxon>
        <taxon>Pucciniomycetes</taxon>
        <taxon>Pucciniales</taxon>
        <taxon>Sphaerophragmiaceae</taxon>
        <taxon>Austropuccinia</taxon>
    </lineage>
</organism>
<proteinExistence type="predicted"/>
<reference evidence="2" key="1">
    <citation type="submission" date="2021-03" db="EMBL/GenBank/DDBJ databases">
        <title>Draft genome sequence of rust myrtle Austropuccinia psidii MF-1, a brazilian biotype.</title>
        <authorList>
            <person name="Quecine M.C."/>
            <person name="Pachon D.M.R."/>
            <person name="Bonatelli M.L."/>
            <person name="Correr F.H."/>
            <person name="Franceschini L.M."/>
            <person name="Leite T.F."/>
            <person name="Margarido G.R.A."/>
            <person name="Almeida C.A."/>
            <person name="Ferrarezi J.A."/>
            <person name="Labate C.A."/>
        </authorList>
    </citation>
    <scope>NUCLEOTIDE SEQUENCE</scope>
    <source>
        <strain evidence="2">MF-1</strain>
    </source>
</reference>
<name>A0A9Q3BG56_9BASI</name>
<sequence length="183" mass="19990">MAPKRVGCWGDRMMNLDIHGGLVSPSVEISHSNSRLPEEYGQDLGHLRHHWNSVVAQGSHMSNWSNGYLEGTATKWTGQGTMPTTLRKIHNQPPLSDHSNRSVSVLGPSQPPLSYHSNRSVSALALSQPPFSNWCNHSGSVLGLSQSVENMHLTPSRSFSGVSLATTEASGGGYEKQKEGYWR</sequence>
<accession>A0A9Q3BG56</accession>
<evidence type="ECO:0000313" key="2">
    <source>
        <dbReference type="EMBL" id="MBW0464909.1"/>
    </source>
</evidence>
<feature type="region of interest" description="Disordered" evidence="1">
    <location>
        <begin position="75"/>
        <end position="111"/>
    </location>
</feature>
<dbReference type="Proteomes" id="UP000765509">
    <property type="component" value="Unassembled WGS sequence"/>
</dbReference>
<comment type="caution">
    <text evidence="2">The sequence shown here is derived from an EMBL/GenBank/DDBJ whole genome shotgun (WGS) entry which is preliminary data.</text>
</comment>
<evidence type="ECO:0000313" key="3">
    <source>
        <dbReference type="Proteomes" id="UP000765509"/>
    </source>
</evidence>
<keyword evidence="3" id="KW-1185">Reference proteome</keyword>
<gene>
    <name evidence="2" type="ORF">O181_004624</name>
</gene>
<dbReference type="EMBL" id="AVOT02000913">
    <property type="protein sequence ID" value="MBW0464909.1"/>
    <property type="molecule type" value="Genomic_DNA"/>
</dbReference>
<dbReference type="AlphaFoldDB" id="A0A9Q3BG56"/>
<feature type="compositionally biased region" description="Polar residues" evidence="1">
    <location>
        <begin position="75"/>
        <end position="84"/>
    </location>
</feature>
<evidence type="ECO:0000256" key="1">
    <source>
        <dbReference type="SAM" id="MobiDB-lite"/>
    </source>
</evidence>